<dbReference type="InterPro" id="IPR043725">
    <property type="entry name" value="DUF5667"/>
</dbReference>
<organism evidence="4 5">
    <name type="scientific">Candidatus Taylorbacteria bacterium RIFCSPHIGHO2_02_49_25</name>
    <dbReference type="NCBI Taxonomy" id="1802305"/>
    <lineage>
        <taxon>Bacteria</taxon>
        <taxon>Candidatus Tayloriibacteriota</taxon>
    </lineage>
</organism>
<feature type="compositionally biased region" description="Basic and acidic residues" evidence="2">
    <location>
        <begin position="366"/>
        <end position="390"/>
    </location>
</feature>
<feature type="region of interest" description="Disordered" evidence="2">
    <location>
        <begin position="366"/>
        <end position="411"/>
    </location>
</feature>
<feature type="region of interest" description="Disordered" evidence="2">
    <location>
        <begin position="194"/>
        <end position="215"/>
    </location>
</feature>
<dbReference type="AlphaFoldDB" id="A0A1G2MHB5"/>
<proteinExistence type="predicted"/>
<protein>
    <recommendedName>
        <fullName evidence="3">DUF5667 domain-containing protein</fullName>
    </recommendedName>
</protein>
<dbReference type="EMBL" id="MHRJ01000012">
    <property type="protein sequence ID" value="OHA23247.1"/>
    <property type="molecule type" value="Genomic_DNA"/>
</dbReference>
<comment type="caution">
    <text evidence="4">The sequence shown here is derived from an EMBL/GenBank/DDBJ whole genome shotgun (WGS) entry which is preliminary data.</text>
</comment>
<evidence type="ECO:0000256" key="1">
    <source>
        <dbReference type="SAM" id="Coils"/>
    </source>
</evidence>
<evidence type="ECO:0000313" key="4">
    <source>
        <dbReference type="EMBL" id="OHA23247.1"/>
    </source>
</evidence>
<evidence type="ECO:0000256" key="2">
    <source>
        <dbReference type="SAM" id="MobiDB-lite"/>
    </source>
</evidence>
<dbReference type="Pfam" id="PF18915">
    <property type="entry name" value="DUF5667"/>
    <property type="match status" value="1"/>
</dbReference>
<accession>A0A1G2MHB5</accession>
<dbReference type="Proteomes" id="UP000176493">
    <property type="component" value="Unassembled WGS sequence"/>
</dbReference>
<gene>
    <name evidence="4" type="ORF">A2W52_02390</name>
</gene>
<feature type="compositionally biased region" description="Acidic residues" evidence="2">
    <location>
        <begin position="391"/>
        <end position="401"/>
    </location>
</feature>
<evidence type="ECO:0000313" key="5">
    <source>
        <dbReference type="Proteomes" id="UP000176493"/>
    </source>
</evidence>
<feature type="coiled-coil region" evidence="1">
    <location>
        <begin position="271"/>
        <end position="305"/>
    </location>
</feature>
<feature type="coiled-coil region" evidence="1">
    <location>
        <begin position="110"/>
        <end position="165"/>
    </location>
</feature>
<evidence type="ECO:0000259" key="3">
    <source>
        <dbReference type="Pfam" id="PF18915"/>
    </source>
</evidence>
<reference evidence="4 5" key="1">
    <citation type="journal article" date="2016" name="Nat. Commun.">
        <title>Thousands of microbial genomes shed light on interconnected biogeochemical processes in an aquifer system.</title>
        <authorList>
            <person name="Anantharaman K."/>
            <person name="Brown C.T."/>
            <person name="Hug L.A."/>
            <person name="Sharon I."/>
            <person name="Castelle C.J."/>
            <person name="Probst A.J."/>
            <person name="Thomas B.C."/>
            <person name="Singh A."/>
            <person name="Wilkins M.J."/>
            <person name="Karaoz U."/>
            <person name="Brodie E.L."/>
            <person name="Williams K.H."/>
            <person name="Hubbard S.S."/>
            <person name="Banfield J.F."/>
        </authorList>
    </citation>
    <scope>NUCLEOTIDE SEQUENCE [LARGE SCALE GENOMIC DNA]</scope>
</reference>
<sequence length="411" mass="45289">MHDFLVNIQKEAAKTRLSPREKSAIRKAVLTAISASPRPLHATSGTFALASIWRSLWLLPRALPASLALVLLVGVGTAFAAEGALPGDFLYPIKISVNEKVLTAVALLPKAKASAETRILERRLEEAAELEARGGLSSEASAELSRRFDEGAERLAETLEQMEERGELGLAVPVLERISVGMASRAAVLGRIAREEPEQGQESSSEGNSKHITAEAKRVSNVAKRLRESLEETLVAEARATAAVPVAAKSQIDSVEARIKHVRSLREKNSARIKDDVAREVEETLRRAEEQTRDARERLEAGDADAVFSRVLESRGETEEAHQQIEAEVRAQALLDKYANRRGGDGREDNAGVLRVELNTKFKNLRPLEAEERESDDIRVRTNDDAHNADGEENEEDDTPEDNNLRRRGRQ</sequence>
<feature type="domain" description="DUF5667" evidence="3">
    <location>
        <begin position="83"/>
        <end position="191"/>
    </location>
</feature>
<name>A0A1G2MHB5_9BACT</name>
<keyword evidence="1" id="KW-0175">Coiled coil</keyword>